<accession>A0ABU6YIL8</accession>
<proteinExistence type="predicted"/>
<evidence type="ECO:0000256" key="1">
    <source>
        <dbReference type="SAM" id="SignalP"/>
    </source>
</evidence>
<feature type="signal peptide" evidence="1">
    <location>
        <begin position="1"/>
        <end position="27"/>
    </location>
</feature>
<dbReference type="Proteomes" id="UP001341840">
    <property type="component" value="Unassembled WGS sequence"/>
</dbReference>
<evidence type="ECO:0000313" key="3">
    <source>
        <dbReference type="Proteomes" id="UP001341840"/>
    </source>
</evidence>
<gene>
    <name evidence="2" type="ORF">PIB30_052280</name>
</gene>
<sequence>MARHLPRVLPPLQLVPLLGTLANCCSAHVFGRYPRRTPAKSTDTAFRGSSALTSLHYPFLSAQRIVLPFKCGDAVLQKWVFGRASASRNLDLNGFENGFRKQDLQCVVWLENGWNWPREQKLTAIADYQRGACHVGSIGLTSRRTYREKETPRIYEKERMFTIWKISQATVHSMVVGVSPLRRYEFWLSLEN</sequence>
<keyword evidence="3" id="KW-1185">Reference proteome</keyword>
<protein>
    <recommendedName>
        <fullName evidence="4">Secreted protein</fullName>
    </recommendedName>
</protein>
<reference evidence="2 3" key="1">
    <citation type="journal article" date="2023" name="Plants (Basel)">
        <title>Bridging the Gap: Combining Genomics and Transcriptomics Approaches to Understand Stylosanthes scabra, an Orphan Legume from the Brazilian Caatinga.</title>
        <authorList>
            <person name="Ferreira-Neto J.R.C."/>
            <person name="da Silva M.D."/>
            <person name="Binneck E."/>
            <person name="de Melo N.F."/>
            <person name="da Silva R.H."/>
            <person name="de Melo A.L.T.M."/>
            <person name="Pandolfi V."/>
            <person name="Bustamante F.O."/>
            <person name="Brasileiro-Vidal A.C."/>
            <person name="Benko-Iseppon A.M."/>
        </authorList>
    </citation>
    <scope>NUCLEOTIDE SEQUENCE [LARGE SCALE GENOMIC DNA]</scope>
    <source>
        <tissue evidence="2">Leaves</tissue>
    </source>
</reference>
<comment type="caution">
    <text evidence="2">The sequence shown here is derived from an EMBL/GenBank/DDBJ whole genome shotgun (WGS) entry which is preliminary data.</text>
</comment>
<keyword evidence="1" id="KW-0732">Signal</keyword>
<evidence type="ECO:0000313" key="2">
    <source>
        <dbReference type="EMBL" id="MED6209180.1"/>
    </source>
</evidence>
<organism evidence="2 3">
    <name type="scientific">Stylosanthes scabra</name>
    <dbReference type="NCBI Taxonomy" id="79078"/>
    <lineage>
        <taxon>Eukaryota</taxon>
        <taxon>Viridiplantae</taxon>
        <taxon>Streptophyta</taxon>
        <taxon>Embryophyta</taxon>
        <taxon>Tracheophyta</taxon>
        <taxon>Spermatophyta</taxon>
        <taxon>Magnoliopsida</taxon>
        <taxon>eudicotyledons</taxon>
        <taxon>Gunneridae</taxon>
        <taxon>Pentapetalae</taxon>
        <taxon>rosids</taxon>
        <taxon>fabids</taxon>
        <taxon>Fabales</taxon>
        <taxon>Fabaceae</taxon>
        <taxon>Papilionoideae</taxon>
        <taxon>50 kb inversion clade</taxon>
        <taxon>dalbergioids sensu lato</taxon>
        <taxon>Dalbergieae</taxon>
        <taxon>Pterocarpus clade</taxon>
        <taxon>Stylosanthes</taxon>
    </lineage>
</organism>
<evidence type="ECO:0008006" key="4">
    <source>
        <dbReference type="Google" id="ProtNLM"/>
    </source>
</evidence>
<feature type="chain" id="PRO_5046120713" description="Secreted protein" evidence="1">
    <location>
        <begin position="28"/>
        <end position="192"/>
    </location>
</feature>
<dbReference type="EMBL" id="JASCZI010242033">
    <property type="protein sequence ID" value="MED6209180.1"/>
    <property type="molecule type" value="Genomic_DNA"/>
</dbReference>
<name>A0ABU6YIL8_9FABA</name>